<comment type="similarity">
    <text evidence="2 7 8">Belongs to the peptidase S8 family.</text>
</comment>
<reference evidence="10 11" key="1">
    <citation type="submission" date="2021-01" db="EMBL/GenBank/DDBJ databases">
        <title>Whole genome shotgun sequence of Actinoplanes humidus NBRC 14915.</title>
        <authorList>
            <person name="Komaki H."/>
            <person name="Tamura T."/>
        </authorList>
    </citation>
    <scope>NUCLEOTIDE SEQUENCE [LARGE SCALE GENOMIC DNA]</scope>
    <source>
        <strain evidence="10 11">NBRC 14915</strain>
    </source>
</reference>
<evidence type="ECO:0000256" key="8">
    <source>
        <dbReference type="RuleBase" id="RU003355"/>
    </source>
</evidence>
<dbReference type="InterPro" id="IPR036852">
    <property type="entry name" value="Peptidase_S8/S53_dom_sf"/>
</dbReference>
<gene>
    <name evidence="10" type="ORF">Ahu01nite_070800</name>
</gene>
<sequence>MTAPAADAALAGRPTRVVSTTLDSAGRPVITTRTATSQAAALRYVREGRQGPATVELDTRVTVADVPAGSDPYRGDQWDFTKIGVAQAWEHSTGSGVIVAVIDTGVDATHPDLAGHILPGIDYVAGTTGTSTDPNGHGTHVAGTIAAITGNDVGISAVAPDARIMPIRALGADGSGNMADVAKGIVYAADHGADIINMSLGADEEITAMTTAITYARGKGVTVVAAAGNDGENGSPVNYPGADPGVIAVAATDSSDQVASFSNRGSYVDIAAPGVQILSTYPTGSGYATDSGTSMATPHVAAVAALIKAYRPAATPDQIEQTLEDTAVDLGVAGKDTSYGWGRVDAAAALNVTETTAVTVRTGPRSVLYGTPVTTRYTVTADGSAAANRAVQVCTAIASSAFTCTDTTTTAAGVITVTATATGTRRVRLTVPATGAALAVTSPVTTYTVGTKVTATRAAARTLTITLTGAAGQLVRLQRSTKSGWKQVTSYRAAGTRTVTGLVAGARYRVVVPATSALTGSTSTTVTM</sequence>
<dbReference type="Proteomes" id="UP000603200">
    <property type="component" value="Unassembled WGS sequence"/>
</dbReference>
<evidence type="ECO:0000256" key="4">
    <source>
        <dbReference type="ARBA" id="ARBA00022670"/>
    </source>
</evidence>
<evidence type="ECO:0000256" key="5">
    <source>
        <dbReference type="ARBA" id="ARBA00022801"/>
    </source>
</evidence>
<dbReference type="PROSITE" id="PS00138">
    <property type="entry name" value="SUBTILASE_SER"/>
    <property type="match status" value="1"/>
</dbReference>
<dbReference type="PROSITE" id="PS00136">
    <property type="entry name" value="SUBTILASE_ASP"/>
    <property type="match status" value="1"/>
</dbReference>
<evidence type="ECO:0000256" key="1">
    <source>
        <dbReference type="ARBA" id="ARBA00004613"/>
    </source>
</evidence>
<dbReference type="InterPro" id="IPR034084">
    <property type="entry name" value="Thermitase-like_dom"/>
</dbReference>
<feature type="active site" description="Charge relay system" evidence="7">
    <location>
        <position position="103"/>
    </location>
</feature>
<keyword evidence="6 7" id="KW-0720">Serine protease</keyword>
<feature type="active site" description="Charge relay system" evidence="7">
    <location>
        <position position="294"/>
    </location>
</feature>
<name>A0ABQ4A047_9ACTN</name>
<evidence type="ECO:0000259" key="9">
    <source>
        <dbReference type="Pfam" id="PF00082"/>
    </source>
</evidence>
<dbReference type="PANTHER" id="PTHR43806:SF11">
    <property type="entry name" value="CEREVISIN-RELATED"/>
    <property type="match status" value="1"/>
</dbReference>
<keyword evidence="11" id="KW-1185">Reference proteome</keyword>
<dbReference type="PANTHER" id="PTHR43806">
    <property type="entry name" value="PEPTIDASE S8"/>
    <property type="match status" value="1"/>
</dbReference>
<keyword evidence="4 7" id="KW-0645">Protease</keyword>
<dbReference type="InterPro" id="IPR000209">
    <property type="entry name" value="Peptidase_S8/S53_dom"/>
</dbReference>
<dbReference type="PROSITE" id="PS51892">
    <property type="entry name" value="SUBTILASE"/>
    <property type="match status" value="1"/>
</dbReference>
<dbReference type="InterPro" id="IPR015500">
    <property type="entry name" value="Peptidase_S8_subtilisin-rel"/>
</dbReference>
<dbReference type="EMBL" id="BOMN01000101">
    <property type="protein sequence ID" value="GIE23978.1"/>
    <property type="molecule type" value="Genomic_DNA"/>
</dbReference>
<dbReference type="PRINTS" id="PR00723">
    <property type="entry name" value="SUBTILISIN"/>
</dbReference>
<dbReference type="InterPro" id="IPR022398">
    <property type="entry name" value="Peptidase_S8_His-AS"/>
</dbReference>
<proteinExistence type="inferred from homology"/>
<comment type="subcellular location">
    <subcellularLocation>
        <location evidence="1">Secreted</location>
    </subcellularLocation>
</comment>
<accession>A0ABQ4A047</accession>
<dbReference type="Pfam" id="PF00082">
    <property type="entry name" value="Peptidase_S8"/>
    <property type="match status" value="1"/>
</dbReference>
<dbReference type="InterPro" id="IPR023827">
    <property type="entry name" value="Peptidase_S8_Asp-AS"/>
</dbReference>
<evidence type="ECO:0000256" key="7">
    <source>
        <dbReference type="PROSITE-ProRule" id="PRU01240"/>
    </source>
</evidence>
<dbReference type="SUPFAM" id="SSF52743">
    <property type="entry name" value="Subtilisin-like"/>
    <property type="match status" value="1"/>
</dbReference>
<dbReference type="RefSeq" id="WP_239159374.1">
    <property type="nucleotide sequence ID" value="NZ_BAAATV010000003.1"/>
</dbReference>
<feature type="domain" description="Peptidase S8/S53" evidence="9">
    <location>
        <begin position="94"/>
        <end position="342"/>
    </location>
</feature>
<dbReference type="InterPro" id="IPR050131">
    <property type="entry name" value="Peptidase_S8_subtilisin-like"/>
</dbReference>
<protein>
    <recommendedName>
        <fullName evidence="9">Peptidase S8/S53 domain-containing protein</fullName>
    </recommendedName>
</protein>
<evidence type="ECO:0000256" key="2">
    <source>
        <dbReference type="ARBA" id="ARBA00011073"/>
    </source>
</evidence>
<evidence type="ECO:0000256" key="6">
    <source>
        <dbReference type="ARBA" id="ARBA00022825"/>
    </source>
</evidence>
<dbReference type="CDD" id="cd07484">
    <property type="entry name" value="Peptidases_S8_Thermitase_like"/>
    <property type="match status" value="1"/>
</dbReference>
<dbReference type="Gene3D" id="3.40.50.200">
    <property type="entry name" value="Peptidase S8/S53 domain"/>
    <property type="match status" value="1"/>
</dbReference>
<keyword evidence="3" id="KW-0964">Secreted</keyword>
<feature type="active site" description="Charge relay system" evidence="7">
    <location>
        <position position="137"/>
    </location>
</feature>
<organism evidence="10 11">
    <name type="scientific">Winogradskya humida</name>
    <dbReference type="NCBI Taxonomy" id="113566"/>
    <lineage>
        <taxon>Bacteria</taxon>
        <taxon>Bacillati</taxon>
        <taxon>Actinomycetota</taxon>
        <taxon>Actinomycetes</taxon>
        <taxon>Micromonosporales</taxon>
        <taxon>Micromonosporaceae</taxon>
        <taxon>Winogradskya</taxon>
    </lineage>
</organism>
<evidence type="ECO:0000313" key="10">
    <source>
        <dbReference type="EMBL" id="GIE23978.1"/>
    </source>
</evidence>
<keyword evidence="5 7" id="KW-0378">Hydrolase</keyword>
<evidence type="ECO:0000313" key="11">
    <source>
        <dbReference type="Proteomes" id="UP000603200"/>
    </source>
</evidence>
<dbReference type="PROSITE" id="PS00137">
    <property type="entry name" value="SUBTILASE_HIS"/>
    <property type="match status" value="1"/>
</dbReference>
<evidence type="ECO:0000256" key="3">
    <source>
        <dbReference type="ARBA" id="ARBA00022525"/>
    </source>
</evidence>
<dbReference type="InterPro" id="IPR023828">
    <property type="entry name" value="Peptidase_S8_Ser-AS"/>
</dbReference>
<comment type="caution">
    <text evidence="10">The sequence shown here is derived from an EMBL/GenBank/DDBJ whole genome shotgun (WGS) entry which is preliminary data.</text>
</comment>